<gene>
    <name evidence="1" type="ORF">AMPC_37480</name>
</gene>
<sequence length="284" mass="28765">MRLTLVAAFTLAMAACKQQPPPAKPAAGAAAPLAATDAAPAAGGIKGKLVERIDAAPYSYLKLDTAQGETWAAVPQTTAANGAEVTVVNAFPMKDFESKTLNRKFAVVYFGTLAGQEAAAGGAPMGGAPMGGAAAPAAMGGMPPQGMGGGMPPAGMGGQPPNVAAQHQGVNAAPVKVAKVAKATGPDARTVSEIYAQKASLKEKSVTVRGQVVKFNAGVMGKNWVHLRDGSGAEEKKDNDITVTTMDNVAVGDTVTAKGTVHLDKDFGYGYAYPVIVEEAKVSK</sequence>
<dbReference type="Proteomes" id="UP001162734">
    <property type="component" value="Chromosome"/>
</dbReference>
<dbReference type="RefSeq" id="WP_248343136.1">
    <property type="nucleotide sequence ID" value="NZ_AP025592.1"/>
</dbReference>
<evidence type="ECO:0000313" key="1">
    <source>
        <dbReference type="EMBL" id="BDG10635.1"/>
    </source>
</evidence>
<accession>A0ABN6NF06</accession>
<organism evidence="1 2">
    <name type="scientific">Anaeromyxobacter paludicola</name>
    <dbReference type="NCBI Taxonomy" id="2918171"/>
    <lineage>
        <taxon>Bacteria</taxon>
        <taxon>Pseudomonadati</taxon>
        <taxon>Myxococcota</taxon>
        <taxon>Myxococcia</taxon>
        <taxon>Myxococcales</taxon>
        <taxon>Cystobacterineae</taxon>
        <taxon>Anaeromyxobacteraceae</taxon>
        <taxon>Anaeromyxobacter</taxon>
    </lineage>
</organism>
<protein>
    <recommendedName>
        <fullName evidence="3">DNA-binding protein</fullName>
    </recommendedName>
</protein>
<evidence type="ECO:0008006" key="3">
    <source>
        <dbReference type="Google" id="ProtNLM"/>
    </source>
</evidence>
<reference evidence="2" key="1">
    <citation type="journal article" date="2022" name="Int. J. Syst. Evol. Microbiol.">
        <title>Anaeromyxobacter oryzae sp. nov., Anaeromyxobacter diazotrophicus sp. nov. and Anaeromyxobacter paludicola sp. nov., isolated from paddy soils.</title>
        <authorList>
            <person name="Itoh H."/>
            <person name="Xu Z."/>
            <person name="Mise K."/>
            <person name="Masuda Y."/>
            <person name="Ushijima N."/>
            <person name="Hayakawa C."/>
            <person name="Shiratori Y."/>
            <person name="Senoo K."/>
        </authorList>
    </citation>
    <scope>NUCLEOTIDE SEQUENCE [LARGE SCALE GENOMIC DNA]</scope>
    <source>
        <strain evidence="2">Red630</strain>
    </source>
</reference>
<keyword evidence="2" id="KW-1185">Reference proteome</keyword>
<name>A0ABN6NF06_9BACT</name>
<dbReference type="EMBL" id="AP025592">
    <property type="protein sequence ID" value="BDG10635.1"/>
    <property type="molecule type" value="Genomic_DNA"/>
</dbReference>
<evidence type="ECO:0000313" key="2">
    <source>
        <dbReference type="Proteomes" id="UP001162734"/>
    </source>
</evidence>
<dbReference type="PROSITE" id="PS51257">
    <property type="entry name" value="PROKAR_LIPOPROTEIN"/>
    <property type="match status" value="1"/>
</dbReference>
<proteinExistence type="predicted"/>